<evidence type="ECO:0000313" key="3">
    <source>
        <dbReference type="EMBL" id="MBD2736715.1"/>
    </source>
</evidence>
<accession>A0ABR8KB32</accession>
<dbReference type="PANTHER" id="PTHR34800:SF1">
    <property type="entry name" value="TETRAPYRROLE-BINDING PROTEIN, CHLOROPLASTIC"/>
    <property type="match status" value="1"/>
</dbReference>
<evidence type="ECO:0000259" key="2">
    <source>
        <dbReference type="PROSITE" id="PS50104"/>
    </source>
</evidence>
<dbReference type="CDD" id="cd16383">
    <property type="entry name" value="GUN4"/>
    <property type="match status" value="1"/>
</dbReference>
<protein>
    <submittedName>
        <fullName evidence="3">GUN4 domain-containing protein</fullName>
    </submittedName>
</protein>
<dbReference type="Gene3D" id="1.10.10.1770">
    <property type="entry name" value="Gun4-like"/>
    <property type="match status" value="1"/>
</dbReference>
<evidence type="ECO:0000313" key="4">
    <source>
        <dbReference type="Proteomes" id="UP000637383"/>
    </source>
</evidence>
<dbReference type="PANTHER" id="PTHR34800">
    <property type="entry name" value="TETRAPYRROLE-BINDING PROTEIN, CHLOROPLASTIC"/>
    <property type="match status" value="1"/>
</dbReference>
<gene>
    <name evidence="3" type="ORF">H6H03_22960</name>
</gene>
<name>A0ABR8KB32_9NOSO</name>
<proteinExistence type="predicted"/>
<keyword evidence="4" id="KW-1185">Reference proteome</keyword>
<dbReference type="Pfam" id="PF13676">
    <property type="entry name" value="TIR_2"/>
    <property type="match status" value="1"/>
</dbReference>
<sequence>MPEESLRLFFSYSHKDEALRDELAKHLTILEWQGVISSWHDRKILPGEEWDHQINDNLNTADIILLLISSDFLFSKYCWDVEVKKAIERHNAREACVIPVILRSVDWSGAPFGKLQALPKNAEPVVSRNWHNQDEAFTDVARGIRAAAEKLKKERDEQQKQEAERLRLRKQEEENRKLQQEQERLRLLEQQQADRLKRQEAERLRRQQEQEQANKLQRQREQEKANKLRQQQQSTGKDLLSEKGVDYTRLRDLLKAENWKEADKETLAVMLKATGREQEGWLDYKSIDNFPCADLRTIDQLWVKYSDGHFGFSVQKRIWESVGKDYEKFAHRIGWRKGMFFNKNWLSYSDLTFTRNSPQGHLPAATGMDVGVGWLFGVVGRGGVEWLGGGFDGDGG</sequence>
<dbReference type="Gene3D" id="1.25.40.620">
    <property type="match status" value="1"/>
</dbReference>
<dbReference type="SUPFAM" id="SSF140869">
    <property type="entry name" value="GUN4-like"/>
    <property type="match status" value="1"/>
</dbReference>
<dbReference type="InterPro" id="IPR035897">
    <property type="entry name" value="Toll_tir_struct_dom_sf"/>
</dbReference>
<dbReference type="Gene3D" id="3.40.50.10140">
    <property type="entry name" value="Toll/interleukin-1 receptor homology (TIR) domain"/>
    <property type="match status" value="1"/>
</dbReference>
<feature type="domain" description="TIR" evidence="2">
    <location>
        <begin position="4"/>
        <end position="148"/>
    </location>
</feature>
<reference evidence="3 4" key="1">
    <citation type="journal article" date="2020" name="ISME J.">
        <title>Comparative genomics reveals insights into cyanobacterial evolution and habitat adaptation.</title>
        <authorList>
            <person name="Chen M.Y."/>
            <person name="Teng W.K."/>
            <person name="Zhao L."/>
            <person name="Hu C.X."/>
            <person name="Zhou Y.K."/>
            <person name="Han B.P."/>
            <person name="Song L.R."/>
            <person name="Shu W.S."/>
        </authorList>
    </citation>
    <scope>NUCLEOTIDE SEQUENCE [LARGE SCALE GENOMIC DNA]</scope>
    <source>
        <strain evidence="3 4">FACHB-159</strain>
    </source>
</reference>
<dbReference type="InterPro" id="IPR000157">
    <property type="entry name" value="TIR_dom"/>
</dbReference>
<organism evidence="3 4">
    <name type="scientific">Nostoc paludosum FACHB-159</name>
    <dbReference type="NCBI Taxonomy" id="2692908"/>
    <lineage>
        <taxon>Bacteria</taxon>
        <taxon>Bacillati</taxon>
        <taxon>Cyanobacteriota</taxon>
        <taxon>Cyanophyceae</taxon>
        <taxon>Nostocales</taxon>
        <taxon>Nostocaceae</taxon>
        <taxon>Nostoc</taxon>
    </lineage>
</organism>
<evidence type="ECO:0000256" key="1">
    <source>
        <dbReference type="SAM" id="MobiDB-lite"/>
    </source>
</evidence>
<dbReference type="RefSeq" id="WP_190957328.1">
    <property type="nucleotide sequence ID" value="NZ_JACJTU010000023.1"/>
</dbReference>
<dbReference type="InterPro" id="IPR008629">
    <property type="entry name" value="GUN4-like"/>
</dbReference>
<dbReference type="PROSITE" id="PS50104">
    <property type="entry name" value="TIR"/>
    <property type="match status" value="1"/>
</dbReference>
<comment type="caution">
    <text evidence="3">The sequence shown here is derived from an EMBL/GenBank/DDBJ whole genome shotgun (WGS) entry which is preliminary data.</text>
</comment>
<dbReference type="Proteomes" id="UP000637383">
    <property type="component" value="Unassembled WGS sequence"/>
</dbReference>
<dbReference type="EMBL" id="JACJTU010000023">
    <property type="protein sequence ID" value="MBD2736715.1"/>
    <property type="molecule type" value="Genomic_DNA"/>
</dbReference>
<feature type="region of interest" description="Disordered" evidence="1">
    <location>
        <begin position="198"/>
        <end position="237"/>
    </location>
</feature>
<dbReference type="SUPFAM" id="SSF52200">
    <property type="entry name" value="Toll/Interleukin receptor TIR domain"/>
    <property type="match status" value="1"/>
</dbReference>
<dbReference type="SMART" id="SM00255">
    <property type="entry name" value="TIR"/>
    <property type="match status" value="1"/>
</dbReference>
<dbReference type="Pfam" id="PF05419">
    <property type="entry name" value="GUN4"/>
    <property type="match status" value="1"/>
</dbReference>
<feature type="compositionally biased region" description="Basic and acidic residues" evidence="1">
    <location>
        <begin position="198"/>
        <end position="209"/>
    </location>
</feature>
<dbReference type="InterPro" id="IPR037215">
    <property type="entry name" value="GUN4-like_sf"/>
</dbReference>